<protein>
    <submittedName>
        <fullName evidence="1">Uncharacterized protein</fullName>
    </submittedName>
</protein>
<gene>
    <name evidence="1" type="ORF">SDC9_76973</name>
</gene>
<evidence type="ECO:0000313" key="1">
    <source>
        <dbReference type="EMBL" id="MPM30423.1"/>
    </source>
</evidence>
<proteinExistence type="predicted"/>
<sequence>MLPVPSLTGVEPELLYAPSVTPEIFTNRPSIVAPLAVKYEMVAVSGAMGAAVASTMDEAVTESSSGRPL</sequence>
<comment type="caution">
    <text evidence="1">The sequence shown here is derived from an EMBL/GenBank/DDBJ whole genome shotgun (WGS) entry which is preliminary data.</text>
</comment>
<dbReference type="EMBL" id="VSSQ01005782">
    <property type="protein sequence ID" value="MPM30423.1"/>
    <property type="molecule type" value="Genomic_DNA"/>
</dbReference>
<organism evidence="1">
    <name type="scientific">bioreactor metagenome</name>
    <dbReference type="NCBI Taxonomy" id="1076179"/>
    <lineage>
        <taxon>unclassified sequences</taxon>
        <taxon>metagenomes</taxon>
        <taxon>ecological metagenomes</taxon>
    </lineage>
</organism>
<reference evidence="1" key="1">
    <citation type="submission" date="2019-08" db="EMBL/GenBank/DDBJ databases">
        <authorList>
            <person name="Kucharzyk K."/>
            <person name="Murdoch R.W."/>
            <person name="Higgins S."/>
            <person name="Loffler F."/>
        </authorList>
    </citation>
    <scope>NUCLEOTIDE SEQUENCE</scope>
</reference>
<accession>A0A644YVD0</accession>
<name>A0A644YVD0_9ZZZZ</name>
<dbReference type="AlphaFoldDB" id="A0A644YVD0"/>